<name>A0ABN9ASN7_9NEOB</name>
<organism evidence="2 3">
    <name type="scientific">Staurois parvus</name>
    <dbReference type="NCBI Taxonomy" id="386267"/>
    <lineage>
        <taxon>Eukaryota</taxon>
        <taxon>Metazoa</taxon>
        <taxon>Chordata</taxon>
        <taxon>Craniata</taxon>
        <taxon>Vertebrata</taxon>
        <taxon>Euteleostomi</taxon>
        <taxon>Amphibia</taxon>
        <taxon>Batrachia</taxon>
        <taxon>Anura</taxon>
        <taxon>Neobatrachia</taxon>
        <taxon>Ranoidea</taxon>
        <taxon>Ranidae</taxon>
        <taxon>Staurois</taxon>
    </lineage>
</organism>
<evidence type="ECO:0000313" key="3">
    <source>
        <dbReference type="Proteomes" id="UP001162483"/>
    </source>
</evidence>
<evidence type="ECO:0008006" key="4">
    <source>
        <dbReference type="Google" id="ProtNLM"/>
    </source>
</evidence>
<keyword evidence="3" id="KW-1185">Reference proteome</keyword>
<comment type="caution">
    <text evidence="2">The sequence shown here is derived from an EMBL/GenBank/DDBJ whole genome shotgun (WGS) entry which is preliminary data.</text>
</comment>
<accession>A0ABN9ASN7</accession>
<dbReference type="EMBL" id="CATNWA010000646">
    <property type="protein sequence ID" value="CAI9537672.1"/>
    <property type="molecule type" value="Genomic_DNA"/>
</dbReference>
<proteinExistence type="predicted"/>
<evidence type="ECO:0000313" key="2">
    <source>
        <dbReference type="EMBL" id="CAI9537672.1"/>
    </source>
</evidence>
<dbReference type="PANTHER" id="PTHR11505">
    <property type="entry name" value="L1 TRANSPOSABLE ELEMENT-RELATED"/>
    <property type="match status" value="1"/>
</dbReference>
<gene>
    <name evidence="2" type="ORF">SPARVUS_LOCUS1268222</name>
</gene>
<keyword evidence="1" id="KW-0175">Coiled coil</keyword>
<dbReference type="Proteomes" id="UP001162483">
    <property type="component" value="Unassembled WGS sequence"/>
</dbReference>
<sequence>MIEKGKVDLRLESSPRLSLGLDTSSQQISGNIEMEKDLQIPNKKEMAEMFKELEKTIKQEMVNIRNDLGHLLVRVEETEEKVKNQTQAISELEKEIINIGKVQEKLLYKAEIQENRDRRRNIRIRGVPENPKGEILQEVVCKILNSIMDGTDMERTKIEGIFRKGKLQGNLGKERPRDILVNFYELQDKEKIWRKIKGKSVIKYEGKDIQIYADLSPETLWRRRTLRPLLERLKEQNVQYRWGIPECLIGWKNGGTAYLRFQEDLKNFCDRLKLQRMEIPGWEEEHWEIRTKRIEDW</sequence>
<protein>
    <recommendedName>
        <fullName evidence="4">L1 transposable element RRM domain-containing protein</fullName>
    </recommendedName>
</protein>
<evidence type="ECO:0000256" key="1">
    <source>
        <dbReference type="SAM" id="Coils"/>
    </source>
</evidence>
<dbReference type="Gene3D" id="3.30.70.1820">
    <property type="entry name" value="L1 transposable element, RRM domain"/>
    <property type="match status" value="1"/>
</dbReference>
<dbReference type="InterPro" id="IPR004244">
    <property type="entry name" value="Transposase_22"/>
</dbReference>
<reference evidence="2" key="1">
    <citation type="submission" date="2023-05" db="EMBL/GenBank/DDBJ databases">
        <authorList>
            <person name="Stuckert A."/>
        </authorList>
    </citation>
    <scope>NUCLEOTIDE SEQUENCE</scope>
</reference>
<feature type="coiled-coil region" evidence="1">
    <location>
        <begin position="43"/>
        <end position="95"/>
    </location>
</feature>